<dbReference type="HOGENOM" id="CLU_111585_5_1_2"/>
<dbReference type="InterPro" id="IPR036388">
    <property type="entry name" value="WH-like_DNA-bd_sf"/>
</dbReference>
<evidence type="ECO:0000313" key="5">
    <source>
        <dbReference type="EMBL" id="AGB49895.1"/>
    </source>
</evidence>
<dbReference type="InterPro" id="IPR036390">
    <property type="entry name" value="WH_DNA-bd_sf"/>
</dbReference>
<name>L0KYY3_METHD</name>
<dbReference type="GO" id="GO:0003677">
    <property type="term" value="F:DNA binding"/>
    <property type="evidence" value="ECO:0007669"/>
    <property type="project" value="UniProtKB-KW"/>
</dbReference>
<evidence type="ECO:0000256" key="1">
    <source>
        <dbReference type="ARBA" id="ARBA00023015"/>
    </source>
</evidence>
<keyword evidence="6" id="KW-1185">Reference proteome</keyword>
<evidence type="ECO:0000313" key="6">
    <source>
        <dbReference type="Proteomes" id="UP000010866"/>
    </source>
</evidence>
<evidence type="ECO:0000256" key="3">
    <source>
        <dbReference type="ARBA" id="ARBA00023163"/>
    </source>
</evidence>
<dbReference type="KEGG" id="mhz:Metho_1706"/>
<organism evidence="5 6">
    <name type="scientific">Methanomethylovorans hollandica (strain DSM 15978 / NBRC 107637 / DMS1)</name>
    <dbReference type="NCBI Taxonomy" id="867904"/>
    <lineage>
        <taxon>Archaea</taxon>
        <taxon>Methanobacteriati</taxon>
        <taxon>Methanobacteriota</taxon>
        <taxon>Stenosarchaea group</taxon>
        <taxon>Methanomicrobia</taxon>
        <taxon>Methanosarcinales</taxon>
        <taxon>Methanosarcinaceae</taxon>
        <taxon>Methanomethylovorans</taxon>
    </lineage>
</organism>
<dbReference type="PROSITE" id="PS51118">
    <property type="entry name" value="HTH_HXLR"/>
    <property type="match status" value="1"/>
</dbReference>
<keyword evidence="3" id="KW-0804">Transcription</keyword>
<dbReference type="GeneID" id="14406219"/>
<dbReference type="InterPro" id="IPR002577">
    <property type="entry name" value="HTH_HxlR"/>
</dbReference>
<dbReference type="PANTHER" id="PTHR33204">
    <property type="entry name" value="TRANSCRIPTIONAL REGULATOR, MARR FAMILY"/>
    <property type="match status" value="1"/>
</dbReference>
<dbReference type="EMBL" id="CP003362">
    <property type="protein sequence ID" value="AGB49895.1"/>
    <property type="molecule type" value="Genomic_DNA"/>
</dbReference>
<protein>
    <submittedName>
        <fullName evidence="5">Putative transcriptional regulator</fullName>
    </submittedName>
</protein>
<accession>L0KYY3</accession>
<dbReference type="STRING" id="867904.Metho_1706"/>
<keyword evidence="1" id="KW-0805">Transcription regulation</keyword>
<dbReference type="AlphaFoldDB" id="L0KYY3"/>
<dbReference type="SUPFAM" id="SSF46785">
    <property type="entry name" value="Winged helix' DNA-binding domain"/>
    <property type="match status" value="1"/>
</dbReference>
<dbReference type="Gene3D" id="1.10.10.10">
    <property type="entry name" value="Winged helix-like DNA-binding domain superfamily/Winged helix DNA-binding domain"/>
    <property type="match status" value="1"/>
</dbReference>
<reference evidence="6" key="1">
    <citation type="submission" date="2012-02" db="EMBL/GenBank/DDBJ databases">
        <title>Complete sequence of chromosome of Methanomethylovorans hollandica DSM 15978.</title>
        <authorList>
            <person name="Lucas S."/>
            <person name="Copeland A."/>
            <person name="Lapidus A."/>
            <person name="Glavina del Rio T."/>
            <person name="Dalin E."/>
            <person name="Tice H."/>
            <person name="Bruce D."/>
            <person name="Goodwin L."/>
            <person name="Pitluck S."/>
            <person name="Peters L."/>
            <person name="Mikhailova N."/>
            <person name="Held B."/>
            <person name="Kyrpides N."/>
            <person name="Mavromatis K."/>
            <person name="Ivanova N."/>
            <person name="Brettin T."/>
            <person name="Detter J.C."/>
            <person name="Han C."/>
            <person name="Larimer F."/>
            <person name="Land M."/>
            <person name="Hauser L."/>
            <person name="Markowitz V."/>
            <person name="Cheng J.-F."/>
            <person name="Hugenholtz P."/>
            <person name="Woyke T."/>
            <person name="Wu D."/>
            <person name="Spring S."/>
            <person name="Schroeder M."/>
            <person name="Brambilla E."/>
            <person name="Klenk H.-P."/>
            <person name="Eisen J.A."/>
        </authorList>
    </citation>
    <scope>NUCLEOTIDE SEQUENCE [LARGE SCALE GENOMIC DNA]</scope>
    <source>
        <strain evidence="6">DSM 15978 / NBRC 107637 / DMS1</strain>
    </source>
</reference>
<dbReference type="RefSeq" id="WP_015325060.1">
    <property type="nucleotide sequence ID" value="NC_019977.1"/>
</dbReference>
<evidence type="ECO:0000259" key="4">
    <source>
        <dbReference type="PROSITE" id="PS51118"/>
    </source>
</evidence>
<dbReference type="Proteomes" id="UP000010866">
    <property type="component" value="Chromosome"/>
</dbReference>
<sequence length="124" mass="14293">MQNIELVHGMQNHCNCPIESTLNVIGGKWKPMILCLLANDTLRYNKIQQLIPEVSPKMLTKQLRELEYDGLILRKMYPEIPPKVEYSITDFGRTVLPVLKTLLEWGAEYMGKKCIATTHVNTDY</sequence>
<feature type="domain" description="HTH hxlR-type" evidence="4">
    <location>
        <begin position="16"/>
        <end position="114"/>
    </location>
</feature>
<evidence type="ECO:0000256" key="2">
    <source>
        <dbReference type="ARBA" id="ARBA00023125"/>
    </source>
</evidence>
<keyword evidence="2" id="KW-0238">DNA-binding</keyword>
<gene>
    <name evidence="5" type="ordered locus">Metho_1706</name>
</gene>
<proteinExistence type="predicted"/>
<dbReference type="Pfam" id="PF01638">
    <property type="entry name" value="HxlR"/>
    <property type="match status" value="1"/>
</dbReference>
<dbReference type="PANTHER" id="PTHR33204:SF29">
    <property type="entry name" value="TRANSCRIPTIONAL REGULATOR"/>
    <property type="match status" value="1"/>
</dbReference>